<feature type="region of interest" description="Disordered" evidence="1">
    <location>
        <begin position="1"/>
        <end position="59"/>
    </location>
</feature>
<feature type="compositionally biased region" description="Basic and acidic residues" evidence="1">
    <location>
        <begin position="1"/>
        <end position="15"/>
    </location>
</feature>
<evidence type="ECO:0000256" key="1">
    <source>
        <dbReference type="SAM" id="MobiDB-lite"/>
    </source>
</evidence>
<dbReference type="Proteomes" id="UP000076008">
    <property type="component" value="Unassembled WGS sequence"/>
</dbReference>
<protein>
    <submittedName>
        <fullName evidence="2">Uncharacterized protein</fullName>
    </submittedName>
</protein>
<evidence type="ECO:0000313" key="3">
    <source>
        <dbReference type="Proteomes" id="UP000076008"/>
    </source>
</evidence>
<organism evidence="2 3">
    <name type="scientific">Enterobacter cloacae</name>
    <dbReference type="NCBI Taxonomy" id="550"/>
    <lineage>
        <taxon>Bacteria</taxon>
        <taxon>Pseudomonadati</taxon>
        <taxon>Pseudomonadota</taxon>
        <taxon>Gammaproteobacteria</taxon>
        <taxon>Enterobacterales</taxon>
        <taxon>Enterobacteriaceae</taxon>
        <taxon>Enterobacter</taxon>
        <taxon>Enterobacter cloacae complex</taxon>
    </lineage>
</organism>
<name>A0A144KED5_ENTCL</name>
<reference evidence="2 3" key="1">
    <citation type="submission" date="2016-03" db="EMBL/GenBank/DDBJ databases">
        <authorList>
            <consortium name="Pathogen Informatics"/>
        </authorList>
    </citation>
    <scope>NUCLEOTIDE SEQUENCE [LARGE SCALE GENOMIC DNA]</scope>
    <source>
        <strain evidence="3">e1252</strain>
    </source>
</reference>
<sequence length="108" mass="12173">MRENHATGTDGDNHQLRAYARGRNQRGNDTASGDRRNGCRTQRNTQNRSNRPGHQERRHVGFMHHGSDVFVHAAVDQNLLECAAAADDQKHHGNDFDGRGQRVVDLIH</sequence>
<accession>A0A144KED5</accession>
<proteinExistence type="predicted"/>
<feature type="compositionally biased region" description="Low complexity" evidence="1">
    <location>
        <begin position="40"/>
        <end position="50"/>
    </location>
</feature>
<feature type="region of interest" description="Disordered" evidence="1">
    <location>
        <begin position="89"/>
        <end position="108"/>
    </location>
</feature>
<evidence type="ECO:0000313" key="2">
    <source>
        <dbReference type="EMBL" id="CZV39896.1"/>
    </source>
</evidence>
<gene>
    <name evidence="2" type="ORF">SAMEA2273318_02429</name>
</gene>
<dbReference type="AlphaFoldDB" id="A0A144KED5"/>
<dbReference type="EMBL" id="FJXR01000013">
    <property type="protein sequence ID" value="CZV39896.1"/>
    <property type="molecule type" value="Genomic_DNA"/>
</dbReference>